<dbReference type="Proteomes" id="UP000217083">
    <property type="component" value="Unassembled WGS sequence"/>
</dbReference>
<feature type="domain" description="DinB-like" evidence="1">
    <location>
        <begin position="9"/>
        <end position="148"/>
    </location>
</feature>
<dbReference type="Pfam" id="PF12867">
    <property type="entry name" value="DinB_2"/>
    <property type="match status" value="1"/>
</dbReference>
<evidence type="ECO:0000313" key="2">
    <source>
        <dbReference type="EMBL" id="OZM57406.1"/>
    </source>
</evidence>
<name>A0A263BW47_9BACI</name>
<keyword evidence="3" id="KW-1185">Reference proteome</keyword>
<evidence type="ECO:0000259" key="1">
    <source>
        <dbReference type="Pfam" id="PF12867"/>
    </source>
</evidence>
<organism evidence="2 3">
    <name type="scientific">Lottiidibacillus patelloidae</name>
    <dbReference type="NCBI Taxonomy" id="2670334"/>
    <lineage>
        <taxon>Bacteria</taxon>
        <taxon>Bacillati</taxon>
        <taxon>Bacillota</taxon>
        <taxon>Bacilli</taxon>
        <taxon>Bacillales</taxon>
        <taxon>Bacillaceae</taxon>
        <taxon>Lottiidibacillus</taxon>
    </lineage>
</organism>
<reference evidence="3" key="1">
    <citation type="submission" date="2017-08" db="EMBL/GenBank/DDBJ databases">
        <authorList>
            <person name="Huang Z."/>
        </authorList>
    </citation>
    <scope>NUCLEOTIDE SEQUENCE [LARGE SCALE GENOMIC DNA]</scope>
    <source>
        <strain evidence="3">SA5d-4</strain>
    </source>
</reference>
<proteinExistence type="predicted"/>
<dbReference type="InterPro" id="IPR034660">
    <property type="entry name" value="DinB/YfiT-like"/>
</dbReference>
<comment type="caution">
    <text evidence="2">The sequence shown here is derived from an EMBL/GenBank/DDBJ whole genome shotgun (WGS) entry which is preliminary data.</text>
</comment>
<dbReference type="AlphaFoldDB" id="A0A263BW47"/>
<protein>
    <recommendedName>
        <fullName evidence="1">DinB-like domain-containing protein</fullName>
    </recommendedName>
</protein>
<dbReference type="RefSeq" id="WP_094924040.1">
    <property type="nucleotide sequence ID" value="NZ_NPIA01000003.1"/>
</dbReference>
<dbReference type="Gene3D" id="1.20.120.450">
    <property type="entry name" value="dinb family like domain"/>
    <property type="match status" value="1"/>
</dbReference>
<dbReference type="SUPFAM" id="SSF109854">
    <property type="entry name" value="DinB/YfiT-like putative metalloenzymes"/>
    <property type="match status" value="1"/>
</dbReference>
<gene>
    <name evidence="2" type="ORF">CIB95_08070</name>
</gene>
<dbReference type="InterPro" id="IPR024775">
    <property type="entry name" value="DinB-like"/>
</dbReference>
<accession>A0A263BW47</accession>
<evidence type="ECO:0000313" key="3">
    <source>
        <dbReference type="Proteomes" id="UP000217083"/>
    </source>
</evidence>
<dbReference type="EMBL" id="NPIA01000003">
    <property type="protein sequence ID" value="OZM57406.1"/>
    <property type="molecule type" value="Genomic_DNA"/>
</dbReference>
<reference evidence="2 3" key="2">
    <citation type="submission" date="2017-09" db="EMBL/GenBank/DDBJ databases">
        <title>Bacillus patelloidae sp. nov., isolated from the intestinal tract of a marine limpet.</title>
        <authorList>
            <person name="Liu R."/>
            <person name="Dong C."/>
            <person name="Shao Z."/>
        </authorList>
    </citation>
    <scope>NUCLEOTIDE SEQUENCE [LARGE SCALE GENOMIC DNA]</scope>
    <source>
        <strain evidence="2 3">SA5d-4</strain>
    </source>
</reference>
<sequence>MNEKLLFNQLHFARSLTLKAIKTIPTDLLDEVPNGSTNNLRWQFGHIFTAQSLLVNRFVGIPLQLQDEYISYFAPKTSPDNWKEVPPTIKEITIHLSKQPSEIEQLLTGKLEEKLKKPFLTGTHGEFTTVQEILTFAIYHEGHHLGAINVLKRILGINL</sequence>